<organism evidence="2 3">
    <name type="scientific">Natronorubrum thiooxidans</name>
    <dbReference type="NCBI Taxonomy" id="308853"/>
    <lineage>
        <taxon>Archaea</taxon>
        <taxon>Methanobacteriati</taxon>
        <taxon>Methanobacteriota</taxon>
        <taxon>Stenosarchaea group</taxon>
        <taxon>Halobacteria</taxon>
        <taxon>Halobacteriales</taxon>
        <taxon>Natrialbaceae</taxon>
        <taxon>Natronorubrum</taxon>
    </lineage>
</organism>
<dbReference type="OrthoDB" id="195398at2157"/>
<dbReference type="Gene3D" id="3.90.79.10">
    <property type="entry name" value="Nucleoside Triphosphate Pyrophosphohydrolase"/>
    <property type="match status" value="1"/>
</dbReference>
<protein>
    <recommendedName>
        <fullName evidence="4">ADP-ribose pyrophosphatase YjhB, NUDIX family</fullName>
    </recommendedName>
</protein>
<name>A0A1N7G8D8_9EURY</name>
<dbReference type="EMBL" id="FTNR01000010">
    <property type="protein sequence ID" value="SIS08696.1"/>
    <property type="molecule type" value="Genomic_DNA"/>
</dbReference>
<keyword evidence="3" id="KW-1185">Reference proteome</keyword>
<dbReference type="Proteomes" id="UP000185936">
    <property type="component" value="Unassembled WGS sequence"/>
</dbReference>
<proteinExistence type="predicted"/>
<accession>A0A1N7G8D8</accession>
<feature type="region of interest" description="Disordered" evidence="1">
    <location>
        <begin position="121"/>
        <end position="154"/>
    </location>
</feature>
<dbReference type="InterPro" id="IPR015797">
    <property type="entry name" value="NUDIX_hydrolase-like_dom_sf"/>
</dbReference>
<evidence type="ECO:0000313" key="2">
    <source>
        <dbReference type="EMBL" id="SIS08696.1"/>
    </source>
</evidence>
<dbReference type="RefSeq" id="WP_076609826.1">
    <property type="nucleotide sequence ID" value="NZ_FTNR01000010.1"/>
</dbReference>
<evidence type="ECO:0008006" key="4">
    <source>
        <dbReference type="Google" id="ProtNLM"/>
    </source>
</evidence>
<dbReference type="STRING" id="308853.SAMN05421752_11088"/>
<sequence>METPDPETLCEREEIECETETRAVTRGELEAARDIETHVTVGVVNDGGDVLVSNNGSRGWTLPAAPVGRNENWATAARRIAEAATGVGVDLDTPVRVRRVDFQHDDTQQHTTYNVVVRTAPVSGRPVGDEPISAAANENPSGGNDEPTAPGPALEERLWVDRVPDGQADGIEADVRAVLE</sequence>
<evidence type="ECO:0000256" key="1">
    <source>
        <dbReference type="SAM" id="MobiDB-lite"/>
    </source>
</evidence>
<evidence type="ECO:0000313" key="3">
    <source>
        <dbReference type="Proteomes" id="UP000185936"/>
    </source>
</evidence>
<dbReference type="AlphaFoldDB" id="A0A1N7G8D8"/>
<dbReference type="SUPFAM" id="SSF55811">
    <property type="entry name" value="Nudix"/>
    <property type="match status" value="1"/>
</dbReference>
<gene>
    <name evidence="2" type="ORF">SAMN05421752_11088</name>
</gene>
<reference evidence="3" key="1">
    <citation type="submission" date="2017-01" db="EMBL/GenBank/DDBJ databases">
        <authorList>
            <person name="Varghese N."/>
            <person name="Submissions S."/>
        </authorList>
    </citation>
    <scope>NUCLEOTIDE SEQUENCE [LARGE SCALE GENOMIC DNA]</scope>
    <source>
        <strain evidence="3">type strain: HArc-</strain>
    </source>
</reference>